<accession>A0A1I7SZ93</accession>
<organism evidence="1 2">
    <name type="scientific">Caenorhabditis tropicalis</name>
    <dbReference type="NCBI Taxonomy" id="1561998"/>
    <lineage>
        <taxon>Eukaryota</taxon>
        <taxon>Metazoa</taxon>
        <taxon>Ecdysozoa</taxon>
        <taxon>Nematoda</taxon>
        <taxon>Chromadorea</taxon>
        <taxon>Rhabditida</taxon>
        <taxon>Rhabditina</taxon>
        <taxon>Rhabditomorpha</taxon>
        <taxon>Rhabditoidea</taxon>
        <taxon>Rhabditidae</taxon>
        <taxon>Peloderinae</taxon>
        <taxon>Caenorhabditis</taxon>
    </lineage>
</organism>
<sequence length="66" mass="7631">MDLNDEKILKITEKAIYNAEIADLSNFVREQCASEDCPVSVADLARDYITHSHSFKSLHVWMDRFV</sequence>
<keyword evidence="1" id="KW-1185">Reference proteome</keyword>
<evidence type="ECO:0000313" key="1">
    <source>
        <dbReference type="Proteomes" id="UP000095282"/>
    </source>
</evidence>
<name>A0A1I7SZ93_9PELO</name>
<dbReference type="Proteomes" id="UP000095282">
    <property type="component" value="Unplaced"/>
</dbReference>
<dbReference type="AlphaFoldDB" id="A0A1I7SZ93"/>
<proteinExistence type="predicted"/>
<dbReference type="WBParaSite" id="Csp11.Scaffold408.g943.t1">
    <property type="protein sequence ID" value="Csp11.Scaffold408.g943.t1"/>
    <property type="gene ID" value="Csp11.Scaffold408.g943"/>
</dbReference>
<protein>
    <submittedName>
        <fullName evidence="2">HTH CENPB-type domain-containing protein</fullName>
    </submittedName>
</protein>
<evidence type="ECO:0000313" key="2">
    <source>
        <dbReference type="WBParaSite" id="Csp11.Scaffold408.g943.t1"/>
    </source>
</evidence>
<reference evidence="2" key="1">
    <citation type="submission" date="2016-11" db="UniProtKB">
        <authorList>
            <consortium name="WormBaseParasite"/>
        </authorList>
    </citation>
    <scope>IDENTIFICATION</scope>
</reference>